<keyword evidence="3" id="KW-1185">Reference proteome</keyword>
<organism evidence="2 3">
    <name type="scientific">Cellulomonas terrae</name>
    <dbReference type="NCBI Taxonomy" id="311234"/>
    <lineage>
        <taxon>Bacteria</taxon>
        <taxon>Bacillati</taxon>
        <taxon>Actinomycetota</taxon>
        <taxon>Actinomycetes</taxon>
        <taxon>Micrococcales</taxon>
        <taxon>Cellulomonadaceae</taxon>
        <taxon>Cellulomonas</taxon>
    </lineage>
</organism>
<reference evidence="2 3" key="1">
    <citation type="submission" date="2019-07" db="EMBL/GenBank/DDBJ databases">
        <title>Whole genome shotgun sequence of Cellulomonas terrae NBRC 100819.</title>
        <authorList>
            <person name="Hosoyama A."/>
            <person name="Uohara A."/>
            <person name="Ohji S."/>
            <person name="Ichikawa N."/>
        </authorList>
    </citation>
    <scope>NUCLEOTIDE SEQUENCE [LARGE SCALE GENOMIC DNA]</scope>
    <source>
        <strain evidence="2 3">NBRC 100819</strain>
    </source>
</reference>
<comment type="caution">
    <text evidence="2">The sequence shown here is derived from an EMBL/GenBank/DDBJ whole genome shotgun (WGS) entry which is preliminary data.</text>
</comment>
<name>A0A511JLG6_9CELL</name>
<dbReference type="AlphaFoldDB" id="A0A511JLG6"/>
<evidence type="ECO:0000313" key="3">
    <source>
        <dbReference type="Proteomes" id="UP000321049"/>
    </source>
</evidence>
<dbReference type="OrthoDB" id="4827792at2"/>
<feature type="chain" id="PRO_5022030831" evidence="1">
    <location>
        <begin position="27"/>
        <end position="140"/>
    </location>
</feature>
<dbReference type="Proteomes" id="UP000321049">
    <property type="component" value="Unassembled WGS sequence"/>
</dbReference>
<sequence>MRKLIALLSAVVLAILGISVVTSAYASPGHPHQVTYSGQGLNADGTLQDDRCDDGTEPYLLFILTANKATAADITLPSGTFPMVQSGNGAYKFMADYQNPVSLIGVAVASYDGVKTNAQFVISHGCEGDTYPPSSTPPTS</sequence>
<dbReference type="RefSeq" id="WP_146846251.1">
    <property type="nucleotide sequence ID" value="NZ_BJWH01000011.1"/>
</dbReference>
<accession>A0A511JLG6</accession>
<keyword evidence="1" id="KW-0732">Signal</keyword>
<dbReference type="EMBL" id="BJWH01000011">
    <property type="protein sequence ID" value="GEL98739.1"/>
    <property type="molecule type" value="Genomic_DNA"/>
</dbReference>
<feature type="signal peptide" evidence="1">
    <location>
        <begin position="1"/>
        <end position="26"/>
    </location>
</feature>
<proteinExistence type="predicted"/>
<evidence type="ECO:0000256" key="1">
    <source>
        <dbReference type="SAM" id="SignalP"/>
    </source>
</evidence>
<evidence type="ECO:0000313" key="2">
    <source>
        <dbReference type="EMBL" id="GEL98739.1"/>
    </source>
</evidence>
<protein>
    <submittedName>
        <fullName evidence="2">Uncharacterized protein</fullName>
    </submittedName>
</protein>
<gene>
    <name evidence="2" type="ORF">CTE05_22860</name>
</gene>